<comment type="caution">
    <text evidence="1">The sequence shown here is derived from an EMBL/GenBank/DDBJ whole genome shotgun (WGS) entry which is preliminary data.</text>
</comment>
<reference evidence="1 2" key="1">
    <citation type="submission" date="2019-12" db="EMBL/GenBank/DDBJ databases">
        <title>Deinococcus sp. HMF7620 Genome sequencing and assembly.</title>
        <authorList>
            <person name="Kang H."/>
            <person name="Kim H."/>
            <person name="Joh K."/>
        </authorList>
    </citation>
    <scope>NUCLEOTIDE SEQUENCE [LARGE SCALE GENOMIC DNA]</scope>
    <source>
        <strain evidence="1 2">HMF7620</strain>
    </source>
</reference>
<name>A0A7C9LS63_9DEIO</name>
<dbReference type="InterPro" id="IPR029052">
    <property type="entry name" value="Metallo-depent_PP-like"/>
</dbReference>
<dbReference type="RefSeq" id="WP_157457925.1">
    <property type="nucleotide sequence ID" value="NZ_WQLB01000003.1"/>
</dbReference>
<evidence type="ECO:0000313" key="1">
    <source>
        <dbReference type="EMBL" id="MVN85880.1"/>
    </source>
</evidence>
<organism evidence="1 2">
    <name type="scientific">Deinococcus arboris</name>
    <dbReference type="NCBI Taxonomy" id="2682977"/>
    <lineage>
        <taxon>Bacteria</taxon>
        <taxon>Thermotogati</taxon>
        <taxon>Deinococcota</taxon>
        <taxon>Deinococci</taxon>
        <taxon>Deinococcales</taxon>
        <taxon>Deinococcaceae</taxon>
        <taxon>Deinococcus</taxon>
    </lineage>
</organism>
<sequence length="275" mass="29375">MRLLHLEKRPFHRLRFLNAGKRGATETQQLPFLRGVVDTLPDGVDALVLTSDLQGVVRDWAGTSQLLGIALLNELQTLTAHGLLSPLARTGAVLAGDFYSGPGADQRGASGDVWPVWSAFASACAWVAGVQGNHDQYSRDIDDLPNAWLLDVEEIALGGLRIAGIGGVVGDPTKTARRSEEDYLAAAELVLAHSPDLLILHQAPQGGAGQRGWAALTAALRECPVPLTVCGHVHWEQPLFRLSPDQTVLNVDKRVIVLTASPHLHKSAAHTSSTA</sequence>
<evidence type="ECO:0000313" key="2">
    <source>
        <dbReference type="Proteomes" id="UP000483286"/>
    </source>
</evidence>
<dbReference type="AlphaFoldDB" id="A0A7C9LS63"/>
<dbReference type="SUPFAM" id="SSF56300">
    <property type="entry name" value="Metallo-dependent phosphatases"/>
    <property type="match status" value="1"/>
</dbReference>
<gene>
    <name evidence="1" type="ORF">GO986_03775</name>
</gene>
<accession>A0A7C9LS63</accession>
<dbReference type="EMBL" id="WQLB01000003">
    <property type="protein sequence ID" value="MVN85880.1"/>
    <property type="molecule type" value="Genomic_DNA"/>
</dbReference>
<keyword evidence="2" id="KW-1185">Reference proteome</keyword>
<proteinExistence type="predicted"/>
<dbReference type="Proteomes" id="UP000483286">
    <property type="component" value="Unassembled WGS sequence"/>
</dbReference>
<protein>
    <submittedName>
        <fullName evidence="1">Metallophosphoesterase</fullName>
    </submittedName>
</protein>